<dbReference type="GO" id="GO:0016020">
    <property type="term" value="C:membrane"/>
    <property type="evidence" value="ECO:0007669"/>
    <property type="project" value="InterPro"/>
</dbReference>
<comment type="caution">
    <text evidence="2">The sequence shown here is derived from an EMBL/GenBank/DDBJ whole genome shotgun (WGS) entry which is preliminary data.</text>
</comment>
<dbReference type="PANTHER" id="PTHR21329:SF3">
    <property type="entry name" value="PHOSPHATIDYLINOSITOL N-ACETYLGLUCOSAMINYLTRANSFERASE SUBUNIT Q"/>
    <property type="match status" value="1"/>
</dbReference>
<feature type="transmembrane region" description="Helical" evidence="1">
    <location>
        <begin position="43"/>
        <end position="62"/>
    </location>
</feature>
<sequence>MIQQLDVRAEQALFLASEVVALSEKTEDSLAIYSARYTNFFNMIWLILNDITIGYAFGTFLYENAEFLANLISGSAQNMLIDWVIWVLRWLDSWPAGLKLNTELSWFYSHTLIDLVSVWGRVLQQIFPCLPTIIQAFGLISSFGGIVGGLTMMLSLFCDLLAVFTVHIYVCYVMTNAVYARALRTAGSLWNLFRGKRYNVLRNRTDSWEYEIDQLLFGTILFTLLAFLFPTILAYYSLFALMRLGTIVVQATLETQLAFMNHFPLFALMLRVKDPWRLPGGVYFSHSADKETVLILKNQPVPLSNIFFQYIQLWSRLASHYNPLRLLKCVFAGAFLSPIPRYEIRYNKIHDGNAVTGKDT</sequence>
<dbReference type="AlphaFoldDB" id="A0AAW0D0W0"/>
<dbReference type="GO" id="GO:0005783">
    <property type="term" value="C:endoplasmic reticulum"/>
    <property type="evidence" value="ECO:0007669"/>
    <property type="project" value="TreeGrafter"/>
</dbReference>
<dbReference type="Pfam" id="PF05024">
    <property type="entry name" value="Gpi1"/>
    <property type="match status" value="1"/>
</dbReference>
<feature type="transmembrane region" description="Helical" evidence="1">
    <location>
        <begin position="215"/>
        <end position="238"/>
    </location>
</feature>
<organism evidence="2 3">
    <name type="scientific">Paramarasmius palmivorus</name>
    <dbReference type="NCBI Taxonomy" id="297713"/>
    <lineage>
        <taxon>Eukaryota</taxon>
        <taxon>Fungi</taxon>
        <taxon>Dikarya</taxon>
        <taxon>Basidiomycota</taxon>
        <taxon>Agaricomycotina</taxon>
        <taxon>Agaricomycetes</taxon>
        <taxon>Agaricomycetidae</taxon>
        <taxon>Agaricales</taxon>
        <taxon>Marasmiineae</taxon>
        <taxon>Marasmiaceae</taxon>
        <taxon>Paramarasmius</taxon>
    </lineage>
</organism>
<dbReference type="InterPro" id="IPR007720">
    <property type="entry name" value="PigQ/GPI1"/>
</dbReference>
<keyword evidence="1" id="KW-0812">Transmembrane</keyword>
<name>A0AAW0D0W0_9AGAR</name>
<dbReference type="PANTHER" id="PTHR21329">
    <property type="entry name" value="PHOSPHATIDYLINOSITOL N-ACETYLGLUCOSAMINYLTRANSFERASE SUBUNIT Q-RELATED"/>
    <property type="match status" value="1"/>
</dbReference>
<evidence type="ECO:0000313" key="3">
    <source>
        <dbReference type="Proteomes" id="UP001383192"/>
    </source>
</evidence>
<evidence type="ECO:0000313" key="2">
    <source>
        <dbReference type="EMBL" id="KAK7045950.1"/>
    </source>
</evidence>
<keyword evidence="1" id="KW-1133">Transmembrane helix</keyword>
<feature type="transmembrane region" description="Helical" evidence="1">
    <location>
        <begin position="160"/>
        <end position="179"/>
    </location>
</feature>
<dbReference type="GO" id="GO:0006506">
    <property type="term" value="P:GPI anchor biosynthetic process"/>
    <property type="evidence" value="ECO:0007669"/>
    <property type="project" value="InterPro"/>
</dbReference>
<protein>
    <submittedName>
        <fullName evidence="2">Pig-Q</fullName>
    </submittedName>
</protein>
<evidence type="ECO:0000256" key="1">
    <source>
        <dbReference type="SAM" id="Phobius"/>
    </source>
</evidence>
<reference evidence="2 3" key="1">
    <citation type="submission" date="2024-01" db="EMBL/GenBank/DDBJ databases">
        <title>A draft genome for a cacao thread blight-causing isolate of Paramarasmius palmivorus.</title>
        <authorList>
            <person name="Baruah I.K."/>
            <person name="Bukari Y."/>
            <person name="Amoako-Attah I."/>
            <person name="Meinhardt L.W."/>
            <person name="Bailey B.A."/>
            <person name="Cohen S.P."/>
        </authorList>
    </citation>
    <scope>NUCLEOTIDE SEQUENCE [LARGE SCALE GENOMIC DNA]</scope>
    <source>
        <strain evidence="2 3">GH-12</strain>
    </source>
</reference>
<dbReference type="EMBL" id="JAYKXP010000022">
    <property type="protein sequence ID" value="KAK7045950.1"/>
    <property type="molecule type" value="Genomic_DNA"/>
</dbReference>
<gene>
    <name evidence="2" type="primary">gpi1</name>
    <name evidence="2" type="ORF">VNI00_006945</name>
</gene>
<accession>A0AAW0D0W0</accession>
<dbReference type="Proteomes" id="UP001383192">
    <property type="component" value="Unassembled WGS sequence"/>
</dbReference>
<proteinExistence type="predicted"/>
<feature type="transmembrane region" description="Helical" evidence="1">
    <location>
        <begin position="136"/>
        <end position="154"/>
    </location>
</feature>
<keyword evidence="3" id="KW-1185">Reference proteome</keyword>
<keyword evidence="1" id="KW-0472">Membrane</keyword>